<evidence type="ECO:0000256" key="3">
    <source>
        <dbReference type="ARBA" id="ARBA00011245"/>
    </source>
</evidence>
<dbReference type="EC" id="3.6.1.53" evidence="6"/>
<evidence type="ECO:0000256" key="16">
    <source>
        <dbReference type="ARBA" id="ARBA00049546"/>
    </source>
</evidence>
<dbReference type="GO" id="GO:0030145">
    <property type="term" value="F:manganese ion binding"/>
    <property type="evidence" value="ECO:0007669"/>
    <property type="project" value="TreeGrafter"/>
</dbReference>
<sequence length="325" mass="35313">MGSVATGAVAPRAAEPLFSFGVIADVQYADIPDGRSFHGVPRYYRHSLAVLQRAVARWNATAGVKFAVSFGDIVDGHCPRDRSLWAARRVIAEFDKFRGGPTYHMLGNHCLYNLPRSDLVPLLRIPTGDGDGDSGRAYYDFSPFPGFRVVVLDAYDVSALGWPQDHPAAKAAAAFLMERNPNEEKNSSDGLAGVDRRFVKYNGAVGEGQLAWLDGVLRGASARRESVVVCSHLPMDPGAAYPESLMWNYGEVMAVVHRHGCVRACLAGHDHSGGYSVDSRGVHHRALEAALECPPGTSAFGHVEVYPDRLVLVGSDRMADTEMRF</sequence>
<evidence type="ECO:0000313" key="19">
    <source>
        <dbReference type="Proteomes" id="UP000636709"/>
    </source>
</evidence>
<keyword evidence="10" id="KW-0862">Zinc</keyword>
<evidence type="ECO:0000256" key="13">
    <source>
        <dbReference type="ARBA" id="ARBA00047486"/>
    </source>
</evidence>
<feature type="domain" description="Calcineurin-like phosphoesterase" evidence="17">
    <location>
        <begin position="20"/>
        <end position="272"/>
    </location>
</feature>
<keyword evidence="19" id="KW-1185">Reference proteome</keyword>
<comment type="cofactor">
    <cofactor evidence="1">
        <name>Mg(2+)</name>
        <dbReference type="ChEBI" id="CHEBI:18420"/>
    </cofactor>
</comment>
<dbReference type="PANTHER" id="PTHR16509">
    <property type="match status" value="1"/>
</dbReference>
<dbReference type="AlphaFoldDB" id="A0A835EFH9"/>
<gene>
    <name evidence="18" type="ORF">HU200_039530</name>
</gene>
<evidence type="ECO:0000256" key="7">
    <source>
        <dbReference type="ARBA" id="ARBA00016378"/>
    </source>
</evidence>
<comment type="catalytic activity">
    <reaction evidence="13">
        <text>CDP-glycerol + H2O = sn-glycerol 3-phosphate + CMP + 2 H(+)</text>
        <dbReference type="Rhea" id="RHEA:21692"/>
        <dbReference type="ChEBI" id="CHEBI:15377"/>
        <dbReference type="ChEBI" id="CHEBI:15378"/>
        <dbReference type="ChEBI" id="CHEBI:57597"/>
        <dbReference type="ChEBI" id="CHEBI:58311"/>
        <dbReference type="ChEBI" id="CHEBI:60377"/>
        <dbReference type="EC" id="3.6.1.16"/>
    </reaction>
</comment>
<comment type="catalytic activity">
    <reaction evidence="16">
        <text>ADP-D-ribose + H2O = D-ribose 5-phosphate + AMP + 2 H(+)</text>
        <dbReference type="Rhea" id="RHEA:10412"/>
        <dbReference type="ChEBI" id="CHEBI:15377"/>
        <dbReference type="ChEBI" id="CHEBI:15378"/>
        <dbReference type="ChEBI" id="CHEBI:57967"/>
        <dbReference type="ChEBI" id="CHEBI:78346"/>
        <dbReference type="ChEBI" id="CHEBI:456215"/>
        <dbReference type="EC" id="3.6.1.13"/>
    </reaction>
</comment>
<dbReference type="GO" id="GO:0047631">
    <property type="term" value="F:ADP-ribose diphosphatase activity"/>
    <property type="evidence" value="ECO:0007669"/>
    <property type="project" value="UniProtKB-EC"/>
</dbReference>
<evidence type="ECO:0000256" key="1">
    <source>
        <dbReference type="ARBA" id="ARBA00001946"/>
    </source>
</evidence>
<comment type="catalytic activity">
    <reaction evidence="15">
        <text>ADP-D-ribose + H2O = D-ribose 5-phosphate + AMP + 2 H(+)</text>
        <dbReference type="Rhea" id="RHEA:10412"/>
        <dbReference type="ChEBI" id="CHEBI:15377"/>
        <dbReference type="ChEBI" id="CHEBI:15378"/>
        <dbReference type="ChEBI" id="CHEBI:57967"/>
        <dbReference type="ChEBI" id="CHEBI:78346"/>
        <dbReference type="ChEBI" id="CHEBI:456215"/>
        <dbReference type="EC" id="3.6.1.53"/>
    </reaction>
</comment>
<keyword evidence="9" id="KW-0378">Hydrolase</keyword>
<comment type="caution">
    <text evidence="18">The sequence shown here is derived from an EMBL/GenBank/DDBJ whole genome shotgun (WGS) entry which is preliminary data.</text>
</comment>
<dbReference type="EMBL" id="JACEFO010001934">
    <property type="protein sequence ID" value="KAF8692696.1"/>
    <property type="molecule type" value="Genomic_DNA"/>
</dbReference>
<evidence type="ECO:0000313" key="18">
    <source>
        <dbReference type="EMBL" id="KAF8692696.1"/>
    </source>
</evidence>
<evidence type="ECO:0000256" key="2">
    <source>
        <dbReference type="ARBA" id="ARBA00006362"/>
    </source>
</evidence>
<accession>A0A835EFH9</accession>
<dbReference type="EC" id="3.6.1.13" evidence="5"/>
<dbReference type="EC" id="3.6.1.16" evidence="4"/>
<dbReference type="GO" id="GO:0047734">
    <property type="term" value="F:CDP-glycerol diphosphatase activity"/>
    <property type="evidence" value="ECO:0007669"/>
    <property type="project" value="UniProtKB-EC"/>
</dbReference>
<dbReference type="SUPFAM" id="SSF56300">
    <property type="entry name" value="Metallo-dependent phosphatases"/>
    <property type="match status" value="1"/>
</dbReference>
<dbReference type="Proteomes" id="UP000636709">
    <property type="component" value="Unassembled WGS sequence"/>
</dbReference>
<protein>
    <recommendedName>
        <fullName evidence="7">Manganese-dependent ADP-ribose/CDP-alcohol diphosphatase</fullName>
        <ecNumber evidence="5">3.6.1.13</ecNumber>
        <ecNumber evidence="4">3.6.1.16</ecNumber>
        <ecNumber evidence="6">3.6.1.53</ecNumber>
    </recommendedName>
    <alternativeName>
        <fullName evidence="12">ADPRibase-Mn</fullName>
    </alternativeName>
    <alternativeName>
        <fullName evidence="11">CDP-choline phosphohydrolase</fullName>
    </alternativeName>
</protein>
<evidence type="ECO:0000256" key="11">
    <source>
        <dbReference type="ARBA" id="ARBA00030848"/>
    </source>
</evidence>
<name>A0A835EFH9_9POAL</name>
<organism evidence="18 19">
    <name type="scientific">Digitaria exilis</name>
    <dbReference type="NCBI Taxonomy" id="1010633"/>
    <lineage>
        <taxon>Eukaryota</taxon>
        <taxon>Viridiplantae</taxon>
        <taxon>Streptophyta</taxon>
        <taxon>Embryophyta</taxon>
        <taxon>Tracheophyta</taxon>
        <taxon>Spermatophyta</taxon>
        <taxon>Magnoliopsida</taxon>
        <taxon>Liliopsida</taxon>
        <taxon>Poales</taxon>
        <taxon>Poaceae</taxon>
        <taxon>PACMAD clade</taxon>
        <taxon>Panicoideae</taxon>
        <taxon>Panicodae</taxon>
        <taxon>Paniceae</taxon>
        <taxon>Anthephorinae</taxon>
        <taxon>Digitaria</taxon>
    </lineage>
</organism>
<comment type="subunit">
    <text evidence="3">Monomer.</text>
</comment>
<evidence type="ECO:0000256" key="5">
    <source>
        <dbReference type="ARBA" id="ARBA00012453"/>
    </source>
</evidence>
<reference evidence="18" key="1">
    <citation type="submission" date="2020-07" db="EMBL/GenBank/DDBJ databases">
        <title>Genome sequence and genetic diversity analysis of an under-domesticated orphan crop, white fonio (Digitaria exilis).</title>
        <authorList>
            <person name="Bennetzen J.L."/>
            <person name="Chen S."/>
            <person name="Ma X."/>
            <person name="Wang X."/>
            <person name="Yssel A.E.J."/>
            <person name="Chaluvadi S.R."/>
            <person name="Johnson M."/>
            <person name="Gangashetty P."/>
            <person name="Hamidou F."/>
            <person name="Sanogo M.D."/>
            <person name="Zwaenepoel A."/>
            <person name="Wallace J."/>
            <person name="Van De Peer Y."/>
            <person name="Van Deynze A."/>
        </authorList>
    </citation>
    <scope>NUCLEOTIDE SEQUENCE</scope>
    <source>
        <tissue evidence="18">Leaves</tissue>
    </source>
</reference>
<dbReference type="InterPro" id="IPR004843">
    <property type="entry name" value="Calcineurin-like_PHP"/>
</dbReference>
<dbReference type="CDD" id="cd07396">
    <property type="entry name" value="MPP_Nbla03831"/>
    <property type="match status" value="1"/>
</dbReference>
<dbReference type="Pfam" id="PF00149">
    <property type="entry name" value="Metallophos"/>
    <property type="match status" value="1"/>
</dbReference>
<dbReference type="OrthoDB" id="9675250at2759"/>
<evidence type="ECO:0000256" key="10">
    <source>
        <dbReference type="ARBA" id="ARBA00022833"/>
    </source>
</evidence>
<evidence type="ECO:0000256" key="9">
    <source>
        <dbReference type="ARBA" id="ARBA00022801"/>
    </source>
</evidence>
<evidence type="ECO:0000256" key="14">
    <source>
        <dbReference type="ARBA" id="ARBA00047636"/>
    </source>
</evidence>
<evidence type="ECO:0000256" key="6">
    <source>
        <dbReference type="ARBA" id="ARBA00012529"/>
    </source>
</evidence>
<keyword evidence="8" id="KW-0479">Metal-binding</keyword>
<dbReference type="InterPro" id="IPR041869">
    <property type="entry name" value="MPP_ADPRM"/>
</dbReference>
<evidence type="ECO:0000256" key="12">
    <source>
        <dbReference type="ARBA" id="ARBA00032579"/>
    </source>
</evidence>
<evidence type="ECO:0000259" key="17">
    <source>
        <dbReference type="Pfam" id="PF00149"/>
    </source>
</evidence>
<comment type="similarity">
    <text evidence="2">Belongs to the ADPRibase-Mn family.</text>
</comment>
<evidence type="ECO:0000256" key="15">
    <source>
        <dbReference type="ARBA" id="ARBA00047894"/>
    </source>
</evidence>
<evidence type="ECO:0000256" key="8">
    <source>
        <dbReference type="ARBA" id="ARBA00022723"/>
    </source>
</evidence>
<dbReference type="InterPro" id="IPR029052">
    <property type="entry name" value="Metallo-depent_PP-like"/>
</dbReference>
<comment type="catalytic activity">
    <reaction evidence="14">
        <text>CDP-choline + H2O = phosphocholine + CMP + 2 H(+)</text>
        <dbReference type="Rhea" id="RHEA:32487"/>
        <dbReference type="ChEBI" id="CHEBI:15377"/>
        <dbReference type="ChEBI" id="CHEBI:15378"/>
        <dbReference type="ChEBI" id="CHEBI:58779"/>
        <dbReference type="ChEBI" id="CHEBI:60377"/>
        <dbReference type="ChEBI" id="CHEBI:295975"/>
        <dbReference type="EC" id="3.6.1.53"/>
    </reaction>
</comment>
<dbReference type="GO" id="GO:0008663">
    <property type="term" value="F:2',3'-cyclic-nucleotide 2'-phosphodiesterase activity"/>
    <property type="evidence" value="ECO:0007669"/>
    <property type="project" value="TreeGrafter"/>
</dbReference>
<dbReference type="PANTHER" id="PTHR16509:SF1">
    <property type="entry name" value="MANGANESE-DEPENDENT ADP-RIBOSE_CDP-ALCOHOL DIPHOSPHATASE"/>
    <property type="match status" value="1"/>
</dbReference>
<evidence type="ECO:0000256" key="4">
    <source>
        <dbReference type="ARBA" id="ARBA00012443"/>
    </source>
</evidence>
<proteinExistence type="inferred from homology"/>
<dbReference type="Gene3D" id="3.60.21.10">
    <property type="match status" value="1"/>
</dbReference>